<comment type="caution">
    <text evidence="1">The sequence shown here is derived from an EMBL/GenBank/DDBJ whole genome shotgun (WGS) entry which is preliminary data.</text>
</comment>
<dbReference type="Proteomes" id="UP000054783">
    <property type="component" value="Unassembled WGS sequence"/>
</dbReference>
<feature type="non-terminal residue" evidence="1">
    <location>
        <position position="1"/>
    </location>
</feature>
<name>A0A0V0YV14_9BILA</name>
<evidence type="ECO:0000313" key="2">
    <source>
        <dbReference type="Proteomes" id="UP000054783"/>
    </source>
</evidence>
<reference evidence="1 2" key="1">
    <citation type="submission" date="2015-01" db="EMBL/GenBank/DDBJ databases">
        <title>Evolution of Trichinella species and genotypes.</title>
        <authorList>
            <person name="Korhonen P.K."/>
            <person name="Edoardo P."/>
            <person name="Giuseppe L.R."/>
            <person name="Gasser R.B."/>
        </authorList>
    </citation>
    <scope>NUCLEOTIDE SEQUENCE [LARGE SCALE GENOMIC DNA]</scope>
    <source>
        <strain evidence="1">ISS2496</strain>
    </source>
</reference>
<accession>A0A0V0YV14</accession>
<gene>
    <name evidence="1" type="ORF">T12_12806</name>
</gene>
<sequence length="120" mass="13907">LKDDGSNYTDWVRNLRIILIAAQKNYVLDAPLGDRPIAGADADVMNVWLAQYDDYLINWDFKNILKRHGAYEMFQELKLVFHTHARVERYETSGSTLPKRWRRIAQLVSMCSDCLGTTIT</sequence>
<protein>
    <submittedName>
        <fullName evidence="1">Uncharacterized protein</fullName>
    </submittedName>
</protein>
<dbReference type="EMBL" id="JYDQ01002319">
    <property type="protein sequence ID" value="KRY03965.1"/>
    <property type="molecule type" value="Genomic_DNA"/>
</dbReference>
<evidence type="ECO:0000313" key="1">
    <source>
        <dbReference type="EMBL" id="KRY03965.1"/>
    </source>
</evidence>
<proteinExistence type="predicted"/>
<keyword evidence="2" id="KW-1185">Reference proteome</keyword>
<dbReference type="AlphaFoldDB" id="A0A0V0YV14"/>
<organism evidence="1 2">
    <name type="scientific">Trichinella patagoniensis</name>
    <dbReference type="NCBI Taxonomy" id="990121"/>
    <lineage>
        <taxon>Eukaryota</taxon>
        <taxon>Metazoa</taxon>
        <taxon>Ecdysozoa</taxon>
        <taxon>Nematoda</taxon>
        <taxon>Enoplea</taxon>
        <taxon>Dorylaimia</taxon>
        <taxon>Trichinellida</taxon>
        <taxon>Trichinellidae</taxon>
        <taxon>Trichinella</taxon>
    </lineage>
</organism>